<dbReference type="EMBL" id="JAPFFF010000008">
    <property type="protein sequence ID" value="KAK8883985.1"/>
    <property type="molecule type" value="Genomic_DNA"/>
</dbReference>
<accession>A0ABR2K1M6</accession>
<evidence type="ECO:0000313" key="2">
    <source>
        <dbReference type="Proteomes" id="UP001470230"/>
    </source>
</evidence>
<sequence length="124" mass="14590">MPVQKDVLCVNEVTATFKGIEHHPCHFMTADCPDNCDHATDIAHFHIDKYEKYEKLGEYGDDKQEEFLWDLKQSSESNKIHPEYLEKVKALKPGQKVKIHWNHFYVHDDHGAFPERSVTYFETL</sequence>
<comment type="caution">
    <text evidence="1">The sequence shown here is derived from an EMBL/GenBank/DDBJ whole genome shotgun (WGS) entry which is preliminary data.</text>
</comment>
<keyword evidence="2" id="KW-1185">Reference proteome</keyword>
<dbReference type="Proteomes" id="UP001470230">
    <property type="component" value="Unassembled WGS sequence"/>
</dbReference>
<evidence type="ECO:0000313" key="1">
    <source>
        <dbReference type="EMBL" id="KAK8883985.1"/>
    </source>
</evidence>
<organism evidence="1 2">
    <name type="scientific">Tritrichomonas musculus</name>
    <dbReference type="NCBI Taxonomy" id="1915356"/>
    <lineage>
        <taxon>Eukaryota</taxon>
        <taxon>Metamonada</taxon>
        <taxon>Parabasalia</taxon>
        <taxon>Tritrichomonadida</taxon>
        <taxon>Tritrichomonadidae</taxon>
        <taxon>Tritrichomonas</taxon>
    </lineage>
</organism>
<name>A0ABR2K1M6_9EUKA</name>
<gene>
    <name evidence="1" type="ORF">M9Y10_043088</name>
</gene>
<proteinExistence type="predicted"/>
<protein>
    <submittedName>
        <fullName evidence="1">Uncharacterized protein</fullName>
    </submittedName>
</protein>
<reference evidence="1 2" key="1">
    <citation type="submission" date="2024-04" db="EMBL/GenBank/DDBJ databases">
        <title>Tritrichomonas musculus Genome.</title>
        <authorList>
            <person name="Alves-Ferreira E."/>
            <person name="Grigg M."/>
            <person name="Lorenzi H."/>
            <person name="Galac M."/>
        </authorList>
    </citation>
    <scope>NUCLEOTIDE SEQUENCE [LARGE SCALE GENOMIC DNA]</scope>
    <source>
        <strain evidence="1 2">EAF2021</strain>
    </source>
</reference>